<keyword evidence="2" id="KW-0378">Hydrolase</keyword>
<organism evidence="6 7">
    <name type="scientific">Polluticaenibacter yanchengensis</name>
    <dbReference type="NCBI Taxonomy" id="3014562"/>
    <lineage>
        <taxon>Bacteria</taxon>
        <taxon>Pseudomonadati</taxon>
        <taxon>Bacteroidota</taxon>
        <taxon>Chitinophagia</taxon>
        <taxon>Chitinophagales</taxon>
        <taxon>Chitinophagaceae</taxon>
        <taxon>Polluticaenibacter</taxon>
    </lineage>
</organism>
<dbReference type="PANTHER" id="PTHR11358:SF35">
    <property type="entry name" value="FORMIMIDOYLGLUTAMASE"/>
    <property type="match status" value="1"/>
</dbReference>
<dbReference type="EMBL" id="JAQGEF010000010">
    <property type="protein sequence ID" value="MDA3615156.1"/>
    <property type="molecule type" value="Genomic_DNA"/>
</dbReference>
<protein>
    <submittedName>
        <fullName evidence="6">Formimidoylglutamase</fullName>
    </submittedName>
</protein>
<comment type="similarity">
    <text evidence="5">Belongs to the arginase family.</text>
</comment>
<dbReference type="Gene3D" id="3.40.800.10">
    <property type="entry name" value="Ureohydrolase domain"/>
    <property type="match status" value="1"/>
</dbReference>
<evidence type="ECO:0000313" key="6">
    <source>
        <dbReference type="EMBL" id="MDA3615156.1"/>
    </source>
</evidence>
<evidence type="ECO:0000256" key="3">
    <source>
        <dbReference type="ARBA" id="ARBA00022808"/>
    </source>
</evidence>
<dbReference type="SUPFAM" id="SSF52768">
    <property type="entry name" value="Arginase/deacetylase"/>
    <property type="match status" value="1"/>
</dbReference>
<evidence type="ECO:0000256" key="2">
    <source>
        <dbReference type="ARBA" id="ARBA00022801"/>
    </source>
</evidence>
<proteinExistence type="inferred from homology"/>
<dbReference type="RefSeq" id="WP_407031480.1">
    <property type="nucleotide sequence ID" value="NZ_JAQGEF010000010.1"/>
</dbReference>
<dbReference type="PROSITE" id="PS51409">
    <property type="entry name" value="ARGINASE_2"/>
    <property type="match status" value="1"/>
</dbReference>
<dbReference type="Proteomes" id="UP001210231">
    <property type="component" value="Unassembled WGS sequence"/>
</dbReference>
<name>A0ABT4UJY2_9BACT</name>
<evidence type="ECO:0000256" key="1">
    <source>
        <dbReference type="ARBA" id="ARBA00022723"/>
    </source>
</evidence>
<dbReference type="Pfam" id="PF00491">
    <property type="entry name" value="Arginase"/>
    <property type="match status" value="1"/>
</dbReference>
<keyword evidence="7" id="KW-1185">Reference proteome</keyword>
<sequence>MYKPTNAQIWSGRIDGTDSNELRWHQFVQCVDLNKVELPESLNRDIVIIGFCCDEGVRRNNGRLGAKKAPDLIRKYCSNFPVLNTNIKILDIGSIHCNDLNLDRSFNSLSKIISLVIAKNYFPIVLGGGHEVTYGVFKGVKNFLNQDSFGVINFDAHFDLREINPAIGSTSGTSIYKIDKKLQQINKRLDYLPIGIQTESNTRKLFEKFESLGCDLIMQEDFNALNDAQVSNQISRFLGNNQQIHLTVDMDVFNVSFATGVSAPNSWGILPDWYFKKQLQQIIKSNRLLSFDIAETNPDYDAEFKTIKLSSSIIFEVVRYMTT</sequence>
<keyword evidence="1" id="KW-0479">Metal-binding</keyword>
<dbReference type="PIRSF" id="PIRSF036979">
    <property type="entry name" value="Arginase"/>
    <property type="match status" value="1"/>
</dbReference>
<accession>A0ABT4UJY2</accession>
<evidence type="ECO:0000256" key="4">
    <source>
        <dbReference type="ARBA" id="ARBA00023211"/>
    </source>
</evidence>
<dbReference type="CDD" id="cd09988">
    <property type="entry name" value="Formimidoylglutamase"/>
    <property type="match status" value="1"/>
</dbReference>
<gene>
    <name evidence="6" type="ORF">O3P16_10080</name>
</gene>
<dbReference type="PANTHER" id="PTHR11358">
    <property type="entry name" value="ARGINASE/AGMATINASE"/>
    <property type="match status" value="1"/>
</dbReference>
<dbReference type="InterPro" id="IPR006035">
    <property type="entry name" value="Ureohydrolase"/>
</dbReference>
<comment type="caution">
    <text evidence="6">The sequence shown here is derived from an EMBL/GenBank/DDBJ whole genome shotgun (WGS) entry which is preliminary data.</text>
</comment>
<evidence type="ECO:0000313" key="7">
    <source>
        <dbReference type="Proteomes" id="UP001210231"/>
    </source>
</evidence>
<keyword evidence="4" id="KW-0464">Manganese</keyword>
<evidence type="ECO:0000256" key="5">
    <source>
        <dbReference type="PROSITE-ProRule" id="PRU00742"/>
    </source>
</evidence>
<dbReference type="InterPro" id="IPR023696">
    <property type="entry name" value="Ureohydrolase_dom_sf"/>
</dbReference>
<keyword evidence="3" id="KW-0369">Histidine metabolism</keyword>
<reference evidence="6 7" key="1">
    <citation type="submission" date="2022-12" db="EMBL/GenBank/DDBJ databases">
        <title>Chitinophagaceae gen. sp. nov., a new member of the family Chitinophagaceae, isolated from soil in a chemical factory.</title>
        <authorList>
            <person name="Ke Z."/>
        </authorList>
    </citation>
    <scope>NUCLEOTIDE SEQUENCE [LARGE SCALE GENOMIC DNA]</scope>
    <source>
        <strain evidence="6 7">LY-5</strain>
    </source>
</reference>